<keyword evidence="1" id="KW-1133">Transmembrane helix</keyword>
<proteinExistence type="predicted"/>
<dbReference type="Proteomes" id="UP000238312">
    <property type="component" value="Unassembled WGS sequence"/>
</dbReference>
<dbReference type="EMBL" id="PVNG01000002">
    <property type="protein sequence ID" value="PRX69083.1"/>
    <property type="molecule type" value="Genomic_DNA"/>
</dbReference>
<sequence length="703" mass="76727">MSAGATVVAVVTFLIVWQYKNQLGQLGLVVAATQVIAGAGALVGVCHQVLQFVSSWRRSRAPLPAPTSTEITTAKDVLAGLVTQQWRDETALRSLCDPAPMPLAWRSTERRELADRSEIIADGTVAFSGLDVHIEAMVRNFRALRCRRLVILGGPGTGKTTLAVQLVLELLRTREPDEPVPVLLSAARWDDRAHPRLQDWLAASLAMDYPALHAAELGTDIPETLVARGEILPVVDGLDELPDHARADLLAALNRSMCGNDQLILTCRTEQFAESVEEIGDVLTAAAVIEPQPMGPEVAADYLQACLPPVPHPAWPTVIEALRTGAAPALAEVTSTSLGLWLVRATYIAPRVDPSPLLRYAHGSATELQDHLCDQLIPALVSARTPADGPPQPFRPRHAWTPEQVGRWLTYVCRQLTVSEDDTRDMAWWHLAGRMPNRRVRIWCGVGMGVVTGLVFFMLTKGMEQVGVVAGLLTASVVILMTDSWFTETPGHAELQLRGRLAELARVVMTALIIILVVASLGFLMGWLFGKQSIDAAWSSARNTGLAGVGFVIALNLIYWVEHPTVTATARSPRSTWRADRTLTVIRMISGLLVGLMAGFIAKEAKLPTTVAIVGGLLLGLLFGLVVGRHHAWLAYNLTVPRLAAKGSLPMRAMDFLDDAHRLGLLRTEGPYYQFRHIELQQHLTRELQEKGADKAFEPVPPW</sequence>
<reference evidence="3 4" key="1">
    <citation type="submission" date="2018-03" db="EMBL/GenBank/DDBJ databases">
        <title>Genomic Encyclopedia of Type Strains, Phase III (KMG-III): the genomes of soil and plant-associated and newly described type strains.</title>
        <authorList>
            <person name="Whitman W."/>
        </authorList>
    </citation>
    <scope>NUCLEOTIDE SEQUENCE [LARGE SCALE GENOMIC DNA]</scope>
    <source>
        <strain evidence="3 4">CGMCC 4.7104</strain>
    </source>
</reference>
<evidence type="ECO:0000259" key="2">
    <source>
        <dbReference type="PROSITE" id="PS50837"/>
    </source>
</evidence>
<comment type="caution">
    <text evidence="3">The sequence shown here is derived from an EMBL/GenBank/DDBJ whole genome shotgun (WGS) entry which is preliminary data.</text>
</comment>
<dbReference type="PROSITE" id="PS50837">
    <property type="entry name" value="NACHT"/>
    <property type="match status" value="1"/>
</dbReference>
<dbReference type="Pfam" id="PF05729">
    <property type="entry name" value="NACHT"/>
    <property type="match status" value="1"/>
</dbReference>
<feature type="transmembrane region" description="Helical" evidence="1">
    <location>
        <begin position="440"/>
        <end position="460"/>
    </location>
</feature>
<keyword evidence="1" id="KW-0472">Membrane</keyword>
<accession>A0A2T0N8I9</accession>
<feature type="transmembrane region" description="Helical" evidence="1">
    <location>
        <begin position="507"/>
        <end position="529"/>
    </location>
</feature>
<dbReference type="InterPro" id="IPR027417">
    <property type="entry name" value="P-loop_NTPase"/>
</dbReference>
<keyword evidence="4" id="KW-1185">Reference proteome</keyword>
<dbReference type="InterPro" id="IPR007111">
    <property type="entry name" value="NACHT_NTPase"/>
</dbReference>
<dbReference type="AlphaFoldDB" id="A0A2T0N8I9"/>
<evidence type="ECO:0000313" key="4">
    <source>
        <dbReference type="Proteomes" id="UP000238312"/>
    </source>
</evidence>
<name>A0A2T0N8I9_9ACTN</name>
<evidence type="ECO:0000256" key="1">
    <source>
        <dbReference type="SAM" id="Phobius"/>
    </source>
</evidence>
<feature type="transmembrane region" description="Helical" evidence="1">
    <location>
        <begin position="541"/>
        <end position="561"/>
    </location>
</feature>
<dbReference type="Gene3D" id="3.40.50.300">
    <property type="entry name" value="P-loop containing nucleotide triphosphate hydrolases"/>
    <property type="match status" value="1"/>
</dbReference>
<gene>
    <name evidence="3" type="ORF">B0I32_102139</name>
</gene>
<evidence type="ECO:0000313" key="3">
    <source>
        <dbReference type="EMBL" id="PRX69083.1"/>
    </source>
</evidence>
<keyword evidence="1" id="KW-0812">Transmembrane</keyword>
<organism evidence="3 4">
    <name type="scientific">Nonomuraea fuscirosea</name>
    <dbReference type="NCBI Taxonomy" id="1291556"/>
    <lineage>
        <taxon>Bacteria</taxon>
        <taxon>Bacillati</taxon>
        <taxon>Actinomycetota</taxon>
        <taxon>Actinomycetes</taxon>
        <taxon>Streptosporangiales</taxon>
        <taxon>Streptosporangiaceae</taxon>
        <taxon>Nonomuraea</taxon>
    </lineage>
</organism>
<feature type="domain" description="NACHT" evidence="2">
    <location>
        <begin position="147"/>
        <end position="269"/>
    </location>
</feature>
<feature type="transmembrane region" description="Helical" evidence="1">
    <location>
        <begin position="607"/>
        <end position="627"/>
    </location>
</feature>
<dbReference type="SUPFAM" id="SSF52540">
    <property type="entry name" value="P-loop containing nucleoside triphosphate hydrolases"/>
    <property type="match status" value="1"/>
</dbReference>
<feature type="transmembrane region" description="Helical" evidence="1">
    <location>
        <begin position="28"/>
        <end position="50"/>
    </location>
</feature>
<protein>
    <submittedName>
        <fullName evidence="3">NACHT domain-containing protein</fullName>
    </submittedName>
</protein>
<feature type="transmembrane region" description="Helical" evidence="1">
    <location>
        <begin position="466"/>
        <end position="486"/>
    </location>
</feature>
<feature type="transmembrane region" description="Helical" evidence="1">
    <location>
        <begin position="582"/>
        <end position="601"/>
    </location>
</feature>